<dbReference type="EMBL" id="PFNL01000112">
    <property type="protein sequence ID" value="PIZ46088.1"/>
    <property type="molecule type" value="Genomic_DNA"/>
</dbReference>
<organism evidence="1 2">
    <name type="scientific">candidate division WWE3 bacterium CG_4_10_14_0_2_um_filter_41_14</name>
    <dbReference type="NCBI Taxonomy" id="1975072"/>
    <lineage>
        <taxon>Bacteria</taxon>
        <taxon>Katanobacteria</taxon>
    </lineage>
</organism>
<accession>A0A2M7TID6</accession>
<sequence length="141" mass="16342">MPNCPNSSSVFSIENHGEIKLGFSNYGRYRGYIMPTRIFHWLYDHRIDIKRVNEPFWWAVMSHTFVGGHYIKPESIGVKTLGSDIRVGFFLNQEYPTLATPDMLFLERLRDCVMKIIQPQQVTCVFGPQGLGVFTPTNLRR</sequence>
<evidence type="ECO:0000313" key="1">
    <source>
        <dbReference type="EMBL" id="PIZ46088.1"/>
    </source>
</evidence>
<evidence type="ECO:0000313" key="2">
    <source>
        <dbReference type="Proteomes" id="UP000228920"/>
    </source>
</evidence>
<dbReference type="Proteomes" id="UP000228920">
    <property type="component" value="Unassembled WGS sequence"/>
</dbReference>
<protein>
    <submittedName>
        <fullName evidence="1">Uncharacterized protein</fullName>
    </submittedName>
</protein>
<comment type="caution">
    <text evidence="1">The sequence shown here is derived from an EMBL/GenBank/DDBJ whole genome shotgun (WGS) entry which is preliminary data.</text>
</comment>
<gene>
    <name evidence="1" type="ORF">COY32_03980</name>
</gene>
<reference evidence="2" key="1">
    <citation type="submission" date="2017-09" db="EMBL/GenBank/DDBJ databases">
        <title>Depth-based differentiation of microbial function through sediment-hosted aquifers and enrichment of novel symbionts in the deep terrestrial subsurface.</title>
        <authorList>
            <person name="Probst A.J."/>
            <person name="Ladd B."/>
            <person name="Jarett J.K."/>
            <person name="Geller-Mcgrath D.E."/>
            <person name="Sieber C.M.K."/>
            <person name="Emerson J.B."/>
            <person name="Anantharaman K."/>
            <person name="Thomas B.C."/>
            <person name="Malmstrom R."/>
            <person name="Stieglmeier M."/>
            <person name="Klingl A."/>
            <person name="Woyke T."/>
            <person name="Ryan C.M."/>
            <person name="Banfield J.F."/>
        </authorList>
    </citation>
    <scope>NUCLEOTIDE SEQUENCE [LARGE SCALE GENOMIC DNA]</scope>
</reference>
<proteinExistence type="predicted"/>
<dbReference type="AlphaFoldDB" id="A0A2M7TID6"/>
<name>A0A2M7TID6_UNCKA</name>